<feature type="transmembrane region" description="Helical" evidence="1">
    <location>
        <begin position="85"/>
        <end position="101"/>
    </location>
</feature>
<feature type="transmembrane region" description="Helical" evidence="1">
    <location>
        <begin position="328"/>
        <end position="352"/>
    </location>
</feature>
<feature type="transmembrane region" description="Helical" evidence="1">
    <location>
        <begin position="295"/>
        <end position="316"/>
    </location>
</feature>
<protein>
    <submittedName>
        <fullName evidence="2">Uncharacterized protein DUF3667</fullName>
    </submittedName>
</protein>
<dbReference type="EMBL" id="SMGI01000001">
    <property type="protein sequence ID" value="TCK69370.1"/>
    <property type="molecule type" value="Genomic_DNA"/>
</dbReference>
<dbReference type="AlphaFoldDB" id="A0A4R1KXR8"/>
<reference evidence="2 3" key="1">
    <citation type="journal article" date="2015" name="Stand. Genomic Sci.">
        <title>Genomic Encyclopedia of Bacterial and Archaeal Type Strains, Phase III: the genomes of soil and plant-associated and newly described type strains.</title>
        <authorList>
            <person name="Whitman W.B."/>
            <person name="Woyke T."/>
            <person name="Klenk H.P."/>
            <person name="Zhou Y."/>
            <person name="Lilburn T.G."/>
            <person name="Beck B.J."/>
            <person name="De Vos P."/>
            <person name="Vandamme P."/>
            <person name="Eisen J.A."/>
            <person name="Garrity G."/>
            <person name="Hugenholtz P."/>
            <person name="Kyrpides N.C."/>
        </authorList>
    </citation>
    <scope>NUCLEOTIDE SEQUENCE [LARGE SCALE GENOMIC DNA]</scope>
    <source>
        <strain evidence="2 3">CECT 8445</strain>
    </source>
</reference>
<keyword evidence="1" id="KW-0812">Transmembrane</keyword>
<organism evidence="2 3">
    <name type="scientific">Winogradskyella wandonensis</name>
    <dbReference type="NCBI Taxonomy" id="1442586"/>
    <lineage>
        <taxon>Bacteria</taxon>
        <taxon>Pseudomonadati</taxon>
        <taxon>Bacteroidota</taxon>
        <taxon>Flavobacteriia</taxon>
        <taxon>Flavobacteriales</taxon>
        <taxon>Flavobacteriaceae</taxon>
        <taxon>Winogradskyella</taxon>
    </lineage>
</organism>
<keyword evidence="3" id="KW-1185">Reference proteome</keyword>
<dbReference type="RefSeq" id="WP_132703938.1">
    <property type="nucleotide sequence ID" value="NZ_SMGI01000001.1"/>
</dbReference>
<keyword evidence="1" id="KW-1133">Transmembrane helix</keyword>
<dbReference type="Pfam" id="PF12412">
    <property type="entry name" value="DUF3667"/>
    <property type="match status" value="1"/>
</dbReference>
<name>A0A4R1KXR8_9FLAO</name>
<evidence type="ECO:0000256" key="1">
    <source>
        <dbReference type="SAM" id="Phobius"/>
    </source>
</evidence>
<dbReference type="OrthoDB" id="1143019at2"/>
<evidence type="ECO:0000313" key="3">
    <source>
        <dbReference type="Proteomes" id="UP000295714"/>
    </source>
</evidence>
<gene>
    <name evidence="2" type="ORF">DFQ05_0891</name>
</gene>
<keyword evidence="1" id="KW-0472">Membrane</keyword>
<sequence>MSNNPINCQNCEKSIVGEFRFCPNCGQKTNDELTLGVLFYNTISNYLSFDAKFLRSFAPLMFKPGYLAKAFVQGKRSRYLHPGNMYLFVSVIFFFLFSFVINDWSKDADELNKRIAEADVVENSESQRKRDSINNIKVLNALKRNQNLIGMSDEELARTDSIMRSQKLGGIKTSWGFNKSKVDSLVNVGAPEDVIYKEMGMSEDAGYFERQIYKGSLNIAKGSGFGKIIKRMFDAVPVAMFILLPLFALLLKLFYFRRGRYSYHLVFSFYFFSFLFTVFAMLLGIGRIFPAFPAWISWLIVFSTFLYFYLALFHFYQRHWFTTLLKSGVITFIFLLTIIPTAFGILFVFGLANA</sequence>
<feature type="transmembrane region" description="Helical" evidence="1">
    <location>
        <begin position="267"/>
        <end position="289"/>
    </location>
</feature>
<comment type="caution">
    <text evidence="2">The sequence shown here is derived from an EMBL/GenBank/DDBJ whole genome shotgun (WGS) entry which is preliminary data.</text>
</comment>
<dbReference type="InterPro" id="IPR022134">
    <property type="entry name" value="DUF3667"/>
</dbReference>
<accession>A0A4R1KXR8</accession>
<feature type="transmembrane region" description="Helical" evidence="1">
    <location>
        <begin position="235"/>
        <end position="255"/>
    </location>
</feature>
<proteinExistence type="predicted"/>
<evidence type="ECO:0000313" key="2">
    <source>
        <dbReference type="EMBL" id="TCK69370.1"/>
    </source>
</evidence>
<dbReference type="Proteomes" id="UP000295714">
    <property type="component" value="Unassembled WGS sequence"/>
</dbReference>